<dbReference type="InterPro" id="IPR026193">
    <property type="entry name" value="NDUFV3"/>
</dbReference>
<evidence type="ECO:0000313" key="2">
    <source>
        <dbReference type="Proteomes" id="UP000053766"/>
    </source>
</evidence>
<dbReference type="OrthoDB" id="6161911at2759"/>
<gene>
    <name evidence="1" type="ORF">DICVIV_01566</name>
</gene>
<dbReference type="AlphaFoldDB" id="A0A0D8Y5Y1"/>
<organism evidence="1 2">
    <name type="scientific">Dictyocaulus viviparus</name>
    <name type="common">Bovine lungworm</name>
    <dbReference type="NCBI Taxonomy" id="29172"/>
    <lineage>
        <taxon>Eukaryota</taxon>
        <taxon>Metazoa</taxon>
        <taxon>Ecdysozoa</taxon>
        <taxon>Nematoda</taxon>
        <taxon>Chromadorea</taxon>
        <taxon>Rhabditida</taxon>
        <taxon>Rhabditina</taxon>
        <taxon>Rhabditomorpha</taxon>
        <taxon>Strongyloidea</taxon>
        <taxon>Metastrongylidae</taxon>
        <taxon>Dictyocaulus</taxon>
    </lineage>
</organism>
<reference evidence="1 2" key="1">
    <citation type="submission" date="2013-11" db="EMBL/GenBank/DDBJ databases">
        <title>Draft genome of the bovine lungworm Dictyocaulus viviparus.</title>
        <authorList>
            <person name="Mitreva M."/>
        </authorList>
    </citation>
    <scope>NUCLEOTIDE SEQUENCE [LARGE SCALE GENOMIC DNA]</scope>
    <source>
        <strain evidence="1 2">HannoverDv2000</strain>
    </source>
</reference>
<dbReference type="GO" id="GO:0005739">
    <property type="term" value="C:mitochondrion"/>
    <property type="evidence" value="ECO:0007669"/>
    <property type="project" value="InterPro"/>
</dbReference>
<dbReference type="GO" id="GO:0045271">
    <property type="term" value="C:respiratory chain complex I"/>
    <property type="evidence" value="ECO:0007669"/>
    <property type="project" value="InterPro"/>
</dbReference>
<sequence>MNRLISFRGFTSAAPNISTGIEHADAMSKFGGQNANWSTYKSIGYFNTKKYSFYEAEIKMMRHRLLQPTNKRPDILPQTKSH</sequence>
<keyword evidence="2" id="KW-1185">Reference proteome</keyword>
<dbReference type="Pfam" id="PF15880">
    <property type="entry name" value="NDUFV3"/>
    <property type="match status" value="1"/>
</dbReference>
<evidence type="ECO:0000313" key="1">
    <source>
        <dbReference type="EMBL" id="KJH52238.1"/>
    </source>
</evidence>
<dbReference type="EMBL" id="KN716168">
    <property type="protein sequence ID" value="KJH52238.1"/>
    <property type="molecule type" value="Genomic_DNA"/>
</dbReference>
<reference evidence="2" key="2">
    <citation type="journal article" date="2016" name="Sci. Rep.">
        <title>Dictyocaulus viviparus genome, variome and transcriptome elucidate lungworm biology and support future intervention.</title>
        <authorList>
            <person name="McNulty S.N."/>
            <person name="Strube C."/>
            <person name="Rosa B.A."/>
            <person name="Martin J.C."/>
            <person name="Tyagi R."/>
            <person name="Choi Y.J."/>
            <person name="Wang Q."/>
            <person name="Hallsworth Pepin K."/>
            <person name="Zhang X."/>
            <person name="Ozersky P."/>
            <person name="Wilson R.K."/>
            <person name="Sternberg P.W."/>
            <person name="Gasser R.B."/>
            <person name="Mitreva M."/>
        </authorList>
    </citation>
    <scope>NUCLEOTIDE SEQUENCE [LARGE SCALE GENOMIC DNA]</scope>
    <source>
        <strain evidence="2">HannoverDv2000</strain>
    </source>
</reference>
<dbReference type="STRING" id="29172.A0A0D8Y5Y1"/>
<accession>A0A0D8Y5Y1</accession>
<protein>
    <submittedName>
        <fullName evidence="1">Uncharacterized protein</fullName>
    </submittedName>
</protein>
<dbReference type="Proteomes" id="UP000053766">
    <property type="component" value="Unassembled WGS sequence"/>
</dbReference>
<name>A0A0D8Y5Y1_DICVI</name>
<proteinExistence type="predicted"/>